<organism evidence="5 6">
    <name type="scientific">Actinoplanes xinjiangensis</name>
    <dbReference type="NCBI Taxonomy" id="512350"/>
    <lineage>
        <taxon>Bacteria</taxon>
        <taxon>Bacillati</taxon>
        <taxon>Actinomycetota</taxon>
        <taxon>Actinomycetes</taxon>
        <taxon>Micromonosporales</taxon>
        <taxon>Micromonosporaceae</taxon>
        <taxon>Actinoplanes</taxon>
    </lineage>
</organism>
<dbReference type="Gene3D" id="3.40.50.150">
    <property type="entry name" value="Vaccinia Virus protein VP39"/>
    <property type="match status" value="1"/>
</dbReference>
<dbReference type="AlphaFoldDB" id="A0A316F885"/>
<dbReference type="PANTHER" id="PTHR43464">
    <property type="entry name" value="METHYLTRANSFERASE"/>
    <property type="match status" value="1"/>
</dbReference>
<evidence type="ECO:0000256" key="3">
    <source>
        <dbReference type="ARBA" id="ARBA00022691"/>
    </source>
</evidence>
<evidence type="ECO:0000313" key="5">
    <source>
        <dbReference type="EMBL" id="PWK43476.1"/>
    </source>
</evidence>
<dbReference type="InterPro" id="IPR029063">
    <property type="entry name" value="SAM-dependent_MTases_sf"/>
</dbReference>
<comment type="caution">
    <text evidence="5">The sequence shown here is derived from an EMBL/GenBank/DDBJ whole genome shotgun (WGS) entry which is preliminary data.</text>
</comment>
<keyword evidence="6" id="KW-1185">Reference proteome</keyword>
<dbReference type="Proteomes" id="UP000245697">
    <property type="component" value="Unassembled WGS sequence"/>
</dbReference>
<feature type="domain" description="Methyltransferase type 11" evidence="4">
    <location>
        <begin position="16"/>
        <end position="108"/>
    </location>
</feature>
<gene>
    <name evidence="5" type="ORF">BC793_113158</name>
</gene>
<keyword evidence="2 5" id="KW-0808">Transferase</keyword>
<sequence>MAAAGPYLPRAGGRILDLGAGTGRFSDALARFRGAGVVACEPSAAMRATFRSTFPRAVVVGGAAEAMPFVAGAFDAVWASQVLHHVRDLPAFAAGLRHVVRPSGHLLIRGAFGPVQDLVLYGYFPLAWAEGSAARLTLERVTGVLNDADFAMVDHVQVEQIFAENAGELVEKVQTRSLSPLAELPDQAFEEGLSALRRDADRGRIAAPIVDRLDLVVFRAPPRPPPGQGPL</sequence>
<dbReference type="SUPFAM" id="SSF53335">
    <property type="entry name" value="S-adenosyl-L-methionine-dependent methyltransferases"/>
    <property type="match status" value="1"/>
</dbReference>
<dbReference type="InterPro" id="IPR013216">
    <property type="entry name" value="Methyltransf_11"/>
</dbReference>
<keyword evidence="1 5" id="KW-0489">Methyltransferase</keyword>
<dbReference type="GO" id="GO:0032259">
    <property type="term" value="P:methylation"/>
    <property type="evidence" value="ECO:0007669"/>
    <property type="project" value="UniProtKB-KW"/>
</dbReference>
<protein>
    <submittedName>
        <fullName evidence="5">Methyltransferase family protein</fullName>
    </submittedName>
</protein>
<evidence type="ECO:0000256" key="2">
    <source>
        <dbReference type="ARBA" id="ARBA00022679"/>
    </source>
</evidence>
<dbReference type="CDD" id="cd02440">
    <property type="entry name" value="AdoMet_MTases"/>
    <property type="match status" value="1"/>
</dbReference>
<evidence type="ECO:0000256" key="1">
    <source>
        <dbReference type="ARBA" id="ARBA00022603"/>
    </source>
</evidence>
<proteinExistence type="predicted"/>
<dbReference type="Pfam" id="PF08241">
    <property type="entry name" value="Methyltransf_11"/>
    <property type="match status" value="1"/>
</dbReference>
<name>A0A316F885_9ACTN</name>
<evidence type="ECO:0000259" key="4">
    <source>
        <dbReference type="Pfam" id="PF08241"/>
    </source>
</evidence>
<accession>A0A316F885</accession>
<dbReference type="PANTHER" id="PTHR43464:SF19">
    <property type="entry name" value="UBIQUINONE BIOSYNTHESIS O-METHYLTRANSFERASE, MITOCHONDRIAL"/>
    <property type="match status" value="1"/>
</dbReference>
<dbReference type="GO" id="GO:0008757">
    <property type="term" value="F:S-adenosylmethionine-dependent methyltransferase activity"/>
    <property type="evidence" value="ECO:0007669"/>
    <property type="project" value="InterPro"/>
</dbReference>
<dbReference type="EMBL" id="QGGR01000013">
    <property type="protein sequence ID" value="PWK43476.1"/>
    <property type="molecule type" value="Genomic_DNA"/>
</dbReference>
<reference evidence="5 6" key="1">
    <citation type="submission" date="2018-05" db="EMBL/GenBank/DDBJ databases">
        <title>Genomic Encyclopedia of Archaeal and Bacterial Type Strains, Phase II (KMG-II): from individual species to whole genera.</title>
        <authorList>
            <person name="Goeker M."/>
        </authorList>
    </citation>
    <scope>NUCLEOTIDE SEQUENCE [LARGE SCALE GENOMIC DNA]</scope>
    <source>
        <strain evidence="5 6">DSM 45184</strain>
    </source>
</reference>
<evidence type="ECO:0000313" key="6">
    <source>
        <dbReference type="Proteomes" id="UP000245697"/>
    </source>
</evidence>
<keyword evidence="3" id="KW-0949">S-adenosyl-L-methionine</keyword>